<dbReference type="EMBL" id="LSFL01000019">
    <property type="protein sequence ID" value="OBY66059.1"/>
    <property type="molecule type" value="Genomic_DNA"/>
</dbReference>
<evidence type="ECO:0000313" key="11">
    <source>
        <dbReference type="Proteomes" id="UP000092612"/>
    </source>
</evidence>
<keyword evidence="11" id="KW-1185">Reference proteome</keyword>
<keyword evidence="6" id="KW-0862">Zinc</keyword>
<protein>
    <recommendedName>
        <fullName evidence="9">Peptidase M43 pregnancy-associated plasma-A domain-containing protein</fullName>
    </recommendedName>
</protein>
<keyword evidence="7" id="KW-0482">Metalloprotease</keyword>
<sequence length="316" mass="35919">MFLVNLKNVIQNYFMNKNLVALLVLMLIASCTKENDIPFEVTPTVPINEIITIPIVVHVINYTPDPFLISDEKIFSQIDVLNQDFRKLNPDHINTPDEFKHLVADVGIQFRLATVDPNGNPTTGIIRTESTVLASDGQEENGAIEDRKLYFTNKGGQDAWPNDKYLNIWIADYSDRFGNLALPGYANPPGSDIRIDGVVMDPRVFGTLEPLAINHEYGRTATHEIGHWLNLRHIFAGERNCDSSDLVDDTPTQFESYLGQRPTYPKVSCGSNDMFMNFMDYVADDAMYMFTKGQKERMRALFNEGGLRRELYLNIR</sequence>
<keyword evidence="5" id="KW-0378">Hydrolase</keyword>
<organism evidence="10 11">
    <name type="scientific">Polaribacter reichenbachii</name>
    <dbReference type="NCBI Taxonomy" id="996801"/>
    <lineage>
        <taxon>Bacteria</taxon>
        <taxon>Pseudomonadati</taxon>
        <taxon>Bacteroidota</taxon>
        <taxon>Flavobacteriia</taxon>
        <taxon>Flavobacteriales</taxon>
        <taxon>Flavobacteriaceae</taxon>
    </lineage>
</organism>
<dbReference type="Pfam" id="PF05572">
    <property type="entry name" value="Peptidase_M43"/>
    <property type="match status" value="1"/>
</dbReference>
<dbReference type="PANTHER" id="PTHR47466:SF1">
    <property type="entry name" value="METALLOPROTEASE MEP1 (AFU_ORTHOLOGUE AFUA_1G07730)-RELATED"/>
    <property type="match status" value="1"/>
</dbReference>
<dbReference type="Gene3D" id="3.40.390.10">
    <property type="entry name" value="Collagenase (Catalytic Domain)"/>
    <property type="match status" value="1"/>
</dbReference>
<dbReference type="GO" id="GO:0046872">
    <property type="term" value="F:metal ion binding"/>
    <property type="evidence" value="ECO:0007669"/>
    <property type="project" value="UniProtKB-KW"/>
</dbReference>
<proteinExistence type="inferred from homology"/>
<reference evidence="11" key="1">
    <citation type="submission" date="2016-02" db="EMBL/GenBank/DDBJ databases">
        <title>Paenibacillus sp. LPB0068, isolated from Crassostrea gigas.</title>
        <authorList>
            <person name="Shin S.-K."/>
            <person name="Yi H."/>
        </authorList>
    </citation>
    <scope>NUCLEOTIDE SEQUENCE [LARGE SCALE GENOMIC DNA]</scope>
    <source>
        <strain evidence="11">KCTC 23969</strain>
    </source>
</reference>
<evidence type="ECO:0000256" key="6">
    <source>
        <dbReference type="ARBA" id="ARBA00022833"/>
    </source>
</evidence>
<accession>A0A1B8U2P8</accession>
<dbReference type="InterPro" id="IPR008754">
    <property type="entry name" value="Peptidase_M43"/>
</dbReference>
<evidence type="ECO:0000259" key="9">
    <source>
        <dbReference type="Pfam" id="PF05572"/>
    </source>
</evidence>
<evidence type="ECO:0000256" key="4">
    <source>
        <dbReference type="ARBA" id="ARBA00022729"/>
    </source>
</evidence>
<dbReference type="GO" id="GO:0006508">
    <property type="term" value="P:proteolysis"/>
    <property type="evidence" value="ECO:0007669"/>
    <property type="project" value="UniProtKB-KW"/>
</dbReference>
<comment type="similarity">
    <text evidence="1">Belongs to the peptidase M43B family.</text>
</comment>
<dbReference type="PROSITE" id="PS51257">
    <property type="entry name" value="PROKAR_LIPOPROTEIN"/>
    <property type="match status" value="1"/>
</dbReference>
<dbReference type="CDD" id="cd04275">
    <property type="entry name" value="ZnMc_pappalysin_like"/>
    <property type="match status" value="1"/>
</dbReference>
<gene>
    <name evidence="10" type="ORF">LPB301_07165</name>
</gene>
<dbReference type="Proteomes" id="UP000092612">
    <property type="component" value="Unassembled WGS sequence"/>
</dbReference>
<feature type="domain" description="Peptidase M43 pregnancy-associated plasma-A" evidence="9">
    <location>
        <begin position="157"/>
        <end position="301"/>
    </location>
</feature>
<name>A0A1B8U2P8_9FLAO</name>
<dbReference type="PANTHER" id="PTHR47466">
    <property type="match status" value="1"/>
</dbReference>
<keyword evidence="8" id="KW-1015">Disulfide bond</keyword>
<evidence type="ECO:0000256" key="3">
    <source>
        <dbReference type="ARBA" id="ARBA00022723"/>
    </source>
</evidence>
<dbReference type="KEGG" id="prn:BW723_14250"/>
<dbReference type="InterPro" id="IPR024079">
    <property type="entry name" value="MetalloPept_cat_dom_sf"/>
</dbReference>
<evidence type="ECO:0000256" key="1">
    <source>
        <dbReference type="ARBA" id="ARBA00008721"/>
    </source>
</evidence>
<keyword evidence="3" id="KW-0479">Metal-binding</keyword>
<dbReference type="AlphaFoldDB" id="A0A1B8U2P8"/>
<dbReference type="STRING" id="996801.BW723_14250"/>
<evidence type="ECO:0000256" key="2">
    <source>
        <dbReference type="ARBA" id="ARBA00022670"/>
    </source>
</evidence>
<keyword evidence="4" id="KW-0732">Signal</keyword>
<evidence type="ECO:0000256" key="7">
    <source>
        <dbReference type="ARBA" id="ARBA00023049"/>
    </source>
</evidence>
<comment type="caution">
    <text evidence="10">The sequence shown here is derived from an EMBL/GenBank/DDBJ whole genome shotgun (WGS) entry which is preliminary data.</text>
</comment>
<keyword evidence="2" id="KW-0645">Protease</keyword>
<dbReference type="SUPFAM" id="SSF55486">
    <property type="entry name" value="Metalloproteases ('zincins'), catalytic domain"/>
    <property type="match status" value="1"/>
</dbReference>
<evidence type="ECO:0000256" key="5">
    <source>
        <dbReference type="ARBA" id="ARBA00022801"/>
    </source>
</evidence>
<evidence type="ECO:0000313" key="10">
    <source>
        <dbReference type="EMBL" id="OBY66059.1"/>
    </source>
</evidence>
<dbReference type="GO" id="GO:0008237">
    <property type="term" value="F:metallopeptidase activity"/>
    <property type="evidence" value="ECO:0007669"/>
    <property type="project" value="UniProtKB-KW"/>
</dbReference>
<evidence type="ECO:0000256" key="8">
    <source>
        <dbReference type="ARBA" id="ARBA00023157"/>
    </source>
</evidence>